<dbReference type="Pfam" id="PF03992">
    <property type="entry name" value="ABM"/>
    <property type="match status" value="1"/>
</dbReference>
<dbReference type="Proteomes" id="UP001458415">
    <property type="component" value="Unassembled WGS sequence"/>
</dbReference>
<name>A0ABV1W6W5_9ACTN</name>
<dbReference type="PANTHER" id="PTHR33336:SF15">
    <property type="entry name" value="ABM DOMAIN-CONTAINING PROTEIN"/>
    <property type="match status" value="1"/>
</dbReference>
<evidence type="ECO:0000313" key="3">
    <source>
        <dbReference type="Proteomes" id="UP001458415"/>
    </source>
</evidence>
<dbReference type="PANTHER" id="PTHR33336">
    <property type="entry name" value="QUINOL MONOOXYGENASE YGIN-RELATED"/>
    <property type="match status" value="1"/>
</dbReference>
<dbReference type="Gene3D" id="3.30.70.100">
    <property type="match status" value="1"/>
</dbReference>
<sequence length="149" mass="16514">MDAEQARRAISTEPAYSGRHEGVVAPLPLAGHGMRGETESGKKEAGMSRMALCVRFTLRGGADEAFDELVRQAAAAVLEHEPGALVYACSEVEGAPNQRLFFELYADRAAFDEHGCQPHVRHFLSESKKYAERTEIDRLRPYAGKYLFI</sequence>
<proteinExistence type="predicted"/>
<dbReference type="GO" id="GO:0004497">
    <property type="term" value="F:monooxygenase activity"/>
    <property type="evidence" value="ECO:0007669"/>
    <property type="project" value="UniProtKB-KW"/>
</dbReference>
<dbReference type="RefSeq" id="WP_244216873.1">
    <property type="nucleotide sequence ID" value="NZ_MUBM01000004.1"/>
</dbReference>
<keyword evidence="2" id="KW-0503">Monooxygenase</keyword>
<organism evidence="2 3">
    <name type="scientific">Streptomyces carpinensis</name>
    <dbReference type="NCBI Taxonomy" id="66369"/>
    <lineage>
        <taxon>Bacteria</taxon>
        <taxon>Bacillati</taxon>
        <taxon>Actinomycetota</taxon>
        <taxon>Actinomycetes</taxon>
        <taxon>Kitasatosporales</taxon>
        <taxon>Streptomycetaceae</taxon>
        <taxon>Streptomyces</taxon>
    </lineage>
</organism>
<dbReference type="InterPro" id="IPR050744">
    <property type="entry name" value="AI-2_Isomerase_LsrG"/>
</dbReference>
<keyword evidence="2" id="KW-0560">Oxidoreductase</keyword>
<evidence type="ECO:0000313" key="2">
    <source>
        <dbReference type="EMBL" id="MER6979930.1"/>
    </source>
</evidence>
<evidence type="ECO:0000259" key="1">
    <source>
        <dbReference type="Pfam" id="PF03992"/>
    </source>
</evidence>
<dbReference type="SUPFAM" id="SSF54909">
    <property type="entry name" value="Dimeric alpha+beta barrel"/>
    <property type="match status" value="1"/>
</dbReference>
<gene>
    <name evidence="2" type="ORF">ABT317_23915</name>
</gene>
<dbReference type="InterPro" id="IPR011008">
    <property type="entry name" value="Dimeric_a/b-barrel"/>
</dbReference>
<protein>
    <submittedName>
        <fullName evidence="2">Antibiotic biosynthesis monooxygenase</fullName>
    </submittedName>
</protein>
<dbReference type="EMBL" id="JBEPCU010000457">
    <property type="protein sequence ID" value="MER6979930.1"/>
    <property type="molecule type" value="Genomic_DNA"/>
</dbReference>
<comment type="caution">
    <text evidence="2">The sequence shown here is derived from an EMBL/GenBank/DDBJ whole genome shotgun (WGS) entry which is preliminary data.</text>
</comment>
<reference evidence="2 3" key="1">
    <citation type="submission" date="2024-06" db="EMBL/GenBank/DDBJ databases">
        <title>The Natural Products Discovery Center: Release of the First 8490 Sequenced Strains for Exploring Actinobacteria Biosynthetic Diversity.</title>
        <authorList>
            <person name="Kalkreuter E."/>
            <person name="Kautsar S.A."/>
            <person name="Yang D."/>
            <person name="Bader C.D."/>
            <person name="Teijaro C.N."/>
            <person name="Fluegel L."/>
            <person name="Davis C.M."/>
            <person name="Simpson J.R."/>
            <person name="Lauterbach L."/>
            <person name="Steele A.D."/>
            <person name="Gui C."/>
            <person name="Meng S."/>
            <person name="Li G."/>
            <person name="Viehrig K."/>
            <person name="Ye F."/>
            <person name="Su P."/>
            <person name="Kiefer A.F."/>
            <person name="Nichols A."/>
            <person name="Cepeda A.J."/>
            <person name="Yan W."/>
            <person name="Fan B."/>
            <person name="Jiang Y."/>
            <person name="Adhikari A."/>
            <person name="Zheng C.-J."/>
            <person name="Schuster L."/>
            <person name="Cowan T.M."/>
            <person name="Smanski M.J."/>
            <person name="Chevrette M.G."/>
            <person name="De Carvalho L.P.S."/>
            <person name="Shen B."/>
        </authorList>
    </citation>
    <scope>NUCLEOTIDE SEQUENCE [LARGE SCALE GENOMIC DNA]</scope>
    <source>
        <strain evidence="2 3">NPDC000634</strain>
    </source>
</reference>
<keyword evidence="3" id="KW-1185">Reference proteome</keyword>
<dbReference type="InterPro" id="IPR007138">
    <property type="entry name" value="ABM_dom"/>
</dbReference>
<feature type="domain" description="ABM" evidence="1">
    <location>
        <begin position="54"/>
        <end position="123"/>
    </location>
</feature>
<accession>A0ABV1W6W5</accession>